<evidence type="ECO:0000313" key="2">
    <source>
        <dbReference type="EMBL" id="MBM6912516.1"/>
    </source>
</evidence>
<evidence type="ECO:0000259" key="1">
    <source>
        <dbReference type="Pfam" id="PF04073"/>
    </source>
</evidence>
<evidence type="ECO:0000313" key="3">
    <source>
        <dbReference type="Proteomes" id="UP000707138"/>
    </source>
</evidence>
<name>A0ABS2GEC8_9FIRM</name>
<proteinExistence type="predicted"/>
<protein>
    <submittedName>
        <fullName evidence="2">YbaK/EbsC family protein</fullName>
    </submittedName>
</protein>
<dbReference type="InterPro" id="IPR007214">
    <property type="entry name" value="YbaK/aa-tRNA-synth-assoc-dom"/>
</dbReference>
<organism evidence="2 3">
    <name type="scientific">Veillonella magna</name>
    <dbReference type="NCBI Taxonomy" id="464322"/>
    <lineage>
        <taxon>Bacteria</taxon>
        <taxon>Bacillati</taxon>
        <taxon>Bacillota</taxon>
        <taxon>Negativicutes</taxon>
        <taxon>Veillonellales</taxon>
        <taxon>Veillonellaceae</taxon>
        <taxon>Veillonella</taxon>
    </lineage>
</organism>
<dbReference type="Proteomes" id="UP000707138">
    <property type="component" value="Unassembled WGS sequence"/>
</dbReference>
<accession>A0ABS2GEC8</accession>
<reference evidence="2 3" key="1">
    <citation type="journal article" date="2021" name="Sci. Rep.">
        <title>The distribution of antibiotic resistance genes in chicken gut microbiota commensals.</title>
        <authorList>
            <person name="Juricova H."/>
            <person name="Matiasovicova J."/>
            <person name="Kubasova T."/>
            <person name="Cejkova D."/>
            <person name="Rychlik I."/>
        </authorList>
    </citation>
    <scope>NUCLEOTIDE SEQUENCE [LARGE SCALE GENOMIC DNA]</scope>
    <source>
        <strain evidence="2 3">An537</strain>
    </source>
</reference>
<dbReference type="PANTHER" id="PTHR30411:SF1">
    <property type="entry name" value="CYTOPLASMIC PROTEIN"/>
    <property type="match status" value="1"/>
</dbReference>
<dbReference type="InterPro" id="IPR036754">
    <property type="entry name" value="YbaK/aa-tRNA-synt-asso_dom_sf"/>
</dbReference>
<comment type="caution">
    <text evidence="2">The sequence shown here is derived from an EMBL/GenBank/DDBJ whole genome shotgun (WGS) entry which is preliminary data.</text>
</comment>
<dbReference type="Pfam" id="PF04073">
    <property type="entry name" value="tRNA_edit"/>
    <property type="match status" value="1"/>
</dbReference>
<gene>
    <name evidence="2" type="ORF">H6A01_04135</name>
</gene>
<dbReference type="EMBL" id="JACJLA010000005">
    <property type="protein sequence ID" value="MBM6912516.1"/>
    <property type="molecule type" value="Genomic_DNA"/>
</dbReference>
<feature type="domain" description="YbaK/aminoacyl-tRNA synthetase-associated" evidence="1">
    <location>
        <begin position="25"/>
        <end position="139"/>
    </location>
</feature>
<sequence>MSVEKVRTYLETLRLDDRIIVLEKSSATVDEAAVAVGCEGKQIAKTLTFLTDNGAIAIVAAGDTKIDNKKYKARFHTKARMIPGDEVESYIGYAPGGVCPFAIVEGVPVYMDVSLQRFAIVYPAAGDDHSAVRLTVDELWQAAKAVDWVDVCKHWE</sequence>
<dbReference type="SUPFAM" id="SSF55826">
    <property type="entry name" value="YbaK/ProRS associated domain"/>
    <property type="match status" value="1"/>
</dbReference>
<dbReference type="Gene3D" id="3.90.960.10">
    <property type="entry name" value="YbaK/aminoacyl-tRNA synthetase-associated domain"/>
    <property type="match status" value="1"/>
</dbReference>
<keyword evidence="3" id="KW-1185">Reference proteome</keyword>
<dbReference type="PANTHER" id="PTHR30411">
    <property type="entry name" value="CYTOPLASMIC PROTEIN"/>
    <property type="match status" value="1"/>
</dbReference>
<dbReference type="RefSeq" id="WP_028256087.1">
    <property type="nucleotide sequence ID" value="NZ_JACJLA010000005.1"/>
</dbReference>
<dbReference type="CDD" id="cd04333">
    <property type="entry name" value="ProX_deacylase"/>
    <property type="match status" value="1"/>
</dbReference>